<gene>
    <name evidence="2" type="ORF">Z518_01879</name>
</gene>
<feature type="domain" description="DUF6570" evidence="1">
    <location>
        <begin position="36"/>
        <end position="147"/>
    </location>
</feature>
<evidence type="ECO:0000313" key="3">
    <source>
        <dbReference type="Proteomes" id="UP000053617"/>
    </source>
</evidence>
<dbReference type="STRING" id="1442369.A0A0D2IVJ4"/>
<dbReference type="VEuPathDB" id="FungiDB:Z518_01879"/>
<sequence length="336" mass="38142">MEQVRMETCSRCKERWFSMDLKERVCHACFLRGKANKTPFLMSAENGMDPGEPPAHLPALTQIEEMIIARSRVQMMIYRYRGHQYHYSGHCVSFMQNTMKTVDVLPNLPAELDVVMRITRITGISPFPGPDRRPTDRWRHILIVSRSDRRCGCGGTPGARTTGSRRAAPAEFSIDGPQFNVAATEADLIVREIASRNSPPPSIPAPSIRQTPIDEASGQDRIFTMAFPTGQADFNTPRMRKVDLNDYARHLMCFHDGGFGRHPCWLFFVFNLLMCRKANSSARFYVSKASGLKDLSREELTEALRTNEGPGHSDQHRLHMVHGLDPMGDIVRHRTW</sequence>
<evidence type="ECO:0000259" key="1">
    <source>
        <dbReference type="Pfam" id="PF20209"/>
    </source>
</evidence>
<dbReference type="InterPro" id="IPR046700">
    <property type="entry name" value="DUF6570"/>
</dbReference>
<dbReference type="GeneID" id="25289950"/>
<evidence type="ECO:0000313" key="2">
    <source>
        <dbReference type="EMBL" id="KIX07226.1"/>
    </source>
</evidence>
<accession>A0A0D2IVJ4</accession>
<protein>
    <submittedName>
        <fullName evidence="2">Rhinocladiella mackenziei CBS 650.93 unplaced genomic scaffold supercont1.2, whole genome shotgun sequence</fullName>
    </submittedName>
</protein>
<name>A0A0D2IVJ4_9EURO</name>
<dbReference type="OrthoDB" id="4369803at2759"/>
<dbReference type="AlphaFoldDB" id="A0A0D2IVJ4"/>
<dbReference type="Proteomes" id="UP000053617">
    <property type="component" value="Unassembled WGS sequence"/>
</dbReference>
<dbReference type="HOGENOM" id="CLU_050900_0_0_1"/>
<dbReference type="Pfam" id="PF20209">
    <property type="entry name" value="DUF6570"/>
    <property type="match status" value="1"/>
</dbReference>
<organism evidence="2 3">
    <name type="scientific">Rhinocladiella mackenziei CBS 650.93</name>
    <dbReference type="NCBI Taxonomy" id="1442369"/>
    <lineage>
        <taxon>Eukaryota</taxon>
        <taxon>Fungi</taxon>
        <taxon>Dikarya</taxon>
        <taxon>Ascomycota</taxon>
        <taxon>Pezizomycotina</taxon>
        <taxon>Eurotiomycetes</taxon>
        <taxon>Chaetothyriomycetidae</taxon>
        <taxon>Chaetothyriales</taxon>
        <taxon>Herpotrichiellaceae</taxon>
        <taxon>Rhinocladiella</taxon>
    </lineage>
</organism>
<dbReference type="RefSeq" id="XP_013274362.1">
    <property type="nucleotide sequence ID" value="XM_013418908.1"/>
</dbReference>
<keyword evidence="3" id="KW-1185">Reference proteome</keyword>
<reference evidence="2 3" key="1">
    <citation type="submission" date="2015-01" db="EMBL/GenBank/DDBJ databases">
        <title>The Genome Sequence of Rhinocladiella mackenzie CBS 650.93.</title>
        <authorList>
            <consortium name="The Broad Institute Genomics Platform"/>
            <person name="Cuomo C."/>
            <person name="de Hoog S."/>
            <person name="Gorbushina A."/>
            <person name="Stielow B."/>
            <person name="Teixiera M."/>
            <person name="Abouelleil A."/>
            <person name="Chapman S.B."/>
            <person name="Priest M."/>
            <person name="Young S.K."/>
            <person name="Wortman J."/>
            <person name="Nusbaum C."/>
            <person name="Birren B."/>
        </authorList>
    </citation>
    <scope>NUCLEOTIDE SEQUENCE [LARGE SCALE GENOMIC DNA]</scope>
    <source>
        <strain evidence="2 3">CBS 650.93</strain>
    </source>
</reference>
<dbReference type="EMBL" id="KN847476">
    <property type="protein sequence ID" value="KIX07226.1"/>
    <property type="molecule type" value="Genomic_DNA"/>
</dbReference>
<proteinExistence type="predicted"/>